<dbReference type="InterPro" id="IPR015947">
    <property type="entry name" value="PUA-like_sf"/>
</dbReference>
<dbReference type="InterPro" id="IPR046341">
    <property type="entry name" value="SET_dom_sf"/>
</dbReference>
<dbReference type="SUPFAM" id="SSF88697">
    <property type="entry name" value="PUA domain-like"/>
    <property type="match status" value="1"/>
</dbReference>
<dbReference type="PROSITE" id="PS50280">
    <property type="entry name" value="SET"/>
    <property type="match status" value="1"/>
</dbReference>
<feature type="compositionally biased region" description="Basic and acidic residues" evidence="9">
    <location>
        <begin position="131"/>
        <end position="144"/>
    </location>
</feature>
<evidence type="ECO:0008006" key="16">
    <source>
        <dbReference type="Google" id="ProtNLM"/>
    </source>
</evidence>
<dbReference type="SUPFAM" id="SSF82199">
    <property type="entry name" value="SET domain"/>
    <property type="match status" value="1"/>
</dbReference>
<dbReference type="GO" id="GO:0008270">
    <property type="term" value="F:zinc ion binding"/>
    <property type="evidence" value="ECO:0007669"/>
    <property type="project" value="InterPro"/>
</dbReference>
<feature type="region of interest" description="Disordered" evidence="9">
    <location>
        <begin position="244"/>
        <end position="308"/>
    </location>
</feature>
<dbReference type="GO" id="GO:0003690">
    <property type="term" value="F:double-stranded DNA binding"/>
    <property type="evidence" value="ECO:0007669"/>
    <property type="project" value="TreeGrafter"/>
</dbReference>
<evidence type="ECO:0000256" key="8">
    <source>
        <dbReference type="PROSITE-ProRule" id="PRU00358"/>
    </source>
</evidence>
<dbReference type="InterPro" id="IPR025794">
    <property type="entry name" value="H3-K9-MeTrfase_plant"/>
</dbReference>
<feature type="domain" description="SET" evidence="10">
    <location>
        <begin position="1188"/>
        <end position="1311"/>
    </location>
</feature>
<evidence type="ECO:0000256" key="3">
    <source>
        <dbReference type="ARBA" id="ARBA00022603"/>
    </source>
</evidence>
<feature type="compositionally biased region" description="Low complexity" evidence="9">
    <location>
        <begin position="92"/>
        <end position="104"/>
    </location>
</feature>
<evidence type="ECO:0000256" key="9">
    <source>
        <dbReference type="SAM" id="MobiDB-lite"/>
    </source>
</evidence>
<dbReference type="InterPro" id="IPR007728">
    <property type="entry name" value="Pre-SET_dom"/>
</dbReference>
<feature type="region of interest" description="Disordered" evidence="9">
    <location>
        <begin position="122"/>
        <end position="206"/>
    </location>
</feature>
<feature type="compositionally biased region" description="Low complexity" evidence="9">
    <location>
        <begin position="155"/>
        <end position="166"/>
    </location>
</feature>
<dbReference type="GO" id="GO:0032259">
    <property type="term" value="P:methylation"/>
    <property type="evidence" value="ECO:0007669"/>
    <property type="project" value="UniProtKB-KW"/>
</dbReference>
<gene>
    <name evidence="14" type="ORF">U9M48_039112</name>
</gene>
<feature type="compositionally biased region" description="Low complexity" evidence="9">
    <location>
        <begin position="62"/>
        <end position="83"/>
    </location>
</feature>
<evidence type="ECO:0000313" key="14">
    <source>
        <dbReference type="EMBL" id="WVZ93103.1"/>
    </source>
</evidence>
<keyword evidence="15" id="KW-1185">Reference proteome</keyword>
<dbReference type="GO" id="GO:0005634">
    <property type="term" value="C:nucleus"/>
    <property type="evidence" value="ECO:0007669"/>
    <property type="project" value="UniProtKB-SubCell"/>
</dbReference>
<dbReference type="Proteomes" id="UP001341281">
    <property type="component" value="Chromosome 09"/>
</dbReference>
<name>A0AAQ3XBR6_PASNO</name>
<dbReference type="PROSITE" id="PS50867">
    <property type="entry name" value="PRE_SET"/>
    <property type="match status" value="1"/>
</dbReference>
<organism evidence="14 15">
    <name type="scientific">Paspalum notatum var. saurae</name>
    <dbReference type="NCBI Taxonomy" id="547442"/>
    <lineage>
        <taxon>Eukaryota</taxon>
        <taxon>Viridiplantae</taxon>
        <taxon>Streptophyta</taxon>
        <taxon>Embryophyta</taxon>
        <taxon>Tracheophyta</taxon>
        <taxon>Spermatophyta</taxon>
        <taxon>Magnoliopsida</taxon>
        <taxon>Liliopsida</taxon>
        <taxon>Poales</taxon>
        <taxon>Poaceae</taxon>
        <taxon>PACMAD clade</taxon>
        <taxon>Panicoideae</taxon>
        <taxon>Andropogonodae</taxon>
        <taxon>Paspaleae</taxon>
        <taxon>Paspalinae</taxon>
        <taxon>Paspalum</taxon>
    </lineage>
</organism>
<evidence type="ECO:0000256" key="2">
    <source>
        <dbReference type="ARBA" id="ARBA00022454"/>
    </source>
</evidence>
<dbReference type="PROSITE" id="PS51015">
    <property type="entry name" value="YDG"/>
    <property type="match status" value="1"/>
</dbReference>
<dbReference type="Pfam" id="PF00856">
    <property type="entry name" value="SET"/>
    <property type="match status" value="1"/>
</dbReference>
<keyword evidence="4" id="KW-0808">Transferase</keyword>
<dbReference type="Pfam" id="PF05033">
    <property type="entry name" value="Pre-SET"/>
    <property type="match status" value="1"/>
</dbReference>
<dbReference type="InterPro" id="IPR003105">
    <property type="entry name" value="SRA_YDG"/>
</dbReference>
<evidence type="ECO:0000259" key="13">
    <source>
        <dbReference type="PROSITE" id="PS51015"/>
    </source>
</evidence>
<evidence type="ECO:0000256" key="5">
    <source>
        <dbReference type="ARBA" id="ARBA00022691"/>
    </source>
</evidence>
<proteinExistence type="predicted"/>
<feature type="compositionally biased region" description="Polar residues" evidence="9">
    <location>
        <begin position="50"/>
        <end position="61"/>
    </location>
</feature>
<feature type="domain" description="Post-SET" evidence="12">
    <location>
        <begin position="1325"/>
        <end position="1341"/>
    </location>
</feature>
<dbReference type="PANTHER" id="PTHR45660">
    <property type="entry name" value="HISTONE-LYSINE N-METHYLTRANSFERASE SETMAR"/>
    <property type="match status" value="1"/>
</dbReference>
<evidence type="ECO:0000313" key="15">
    <source>
        <dbReference type="Proteomes" id="UP001341281"/>
    </source>
</evidence>
<keyword evidence="6" id="KW-0156">Chromatin regulator</keyword>
<dbReference type="InterPro" id="IPR036987">
    <property type="entry name" value="SRA-YDG_sf"/>
</dbReference>
<feature type="domain" description="Pre-SET" evidence="11">
    <location>
        <begin position="1125"/>
        <end position="1185"/>
    </location>
</feature>
<evidence type="ECO:0000259" key="10">
    <source>
        <dbReference type="PROSITE" id="PS50280"/>
    </source>
</evidence>
<feature type="domain" description="YDG" evidence="13">
    <location>
        <begin position="903"/>
        <end position="1055"/>
    </location>
</feature>
<evidence type="ECO:0000256" key="7">
    <source>
        <dbReference type="ARBA" id="ARBA00023242"/>
    </source>
</evidence>
<feature type="compositionally biased region" description="Pro residues" evidence="9">
    <location>
        <begin position="185"/>
        <end position="196"/>
    </location>
</feature>
<dbReference type="InterPro" id="IPR001214">
    <property type="entry name" value="SET_dom"/>
</dbReference>
<evidence type="ECO:0000256" key="4">
    <source>
        <dbReference type="ARBA" id="ARBA00022679"/>
    </source>
</evidence>
<keyword evidence="2" id="KW-0158">Chromosome</keyword>
<keyword evidence="3" id="KW-0489">Methyltransferase</keyword>
<dbReference type="EMBL" id="CP144753">
    <property type="protein sequence ID" value="WVZ93103.1"/>
    <property type="molecule type" value="Genomic_DNA"/>
</dbReference>
<dbReference type="SMART" id="SM00317">
    <property type="entry name" value="SET"/>
    <property type="match status" value="1"/>
</dbReference>
<dbReference type="SMART" id="SM00466">
    <property type="entry name" value="SRA"/>
    <property type="match status" value="1"/>
</dbReference>
<keyword evidence="5" id="KW-0949">S-adenosyl-L-methionine</keyword>
<dbReference type="InterPro" id="IPR003616">
    <property type="entry name" value="Post-SET_dom"/>
</dbReference>
<dbReference type="Gene3D" id="2.170.270.10">
    <property type="entry name" value="SET domain"/>
    <property type="match status" value="1"/>
</dbReference>
<keyword evidence="7 8" id="KW-0539">Nucleus</keyword>
<evidence type="ECO:0000256" key="6">
    <source>
        <dbReference type="ARBA" id="ARBA00022853"/>
    </source>
</evidence>
<comment type="subcellular location">
    <subcellularLocation>
        <location evidence="1">Chromosome</location>
    </subcellularLocation>
    <subcellularLocation>
        <location evidence="8">Nucleus</location>
    </subcellularLocation>
</comment>
<dbReference type="GO" id="GO:0005694">
    <property type="term" value="C:chromosome"/>
    <property type="evidence" value="ECO:0007669"/>
    <property type="project" value="UniProtKB-SubCell"/>
</dbReference>
<dbReference type="Pfam" id="PF02182">
    <property type="entry name" value="SAD_SRA"/>
    <property type="match status" value="1"/>
</dbReference>
<dbReference type="PROSITE" id="PS50868">
    <property type="entry name" value="POST_SET"/>
    <property type="match status" value="1"/>
</dbReference>
<protein>
    <recommendedName>
        <fullName evidence="16">Histone-lysine N-methyltransferase, H3 lysine-9 specific SUVH5</fullName>
    </recommendedName>
</protein>
<feature type="region of interest" description="Disordered" evidence="9">
    <location>
        <begin position="28"/>
        <end position="104"/>
    </location>
</feature>
<sequence>MCGGRAALRACDVPRAEPSRLVQVAVTRSGPIDQTTTAPGSSVACESSRRSTSQPASQPQGPTRSSSSHSLLLLLTHSSSSPRPRTEKPQLSRRLLGSTTSTSSPSPIDLLLLLLLVHRSTPPPEVSNCREQADRGRVAMDSDAARAAGQRRRPPGAAGRVDGRGAWPVPQRSDDRRGLRHRPLPPRPPLPPPPRHGPGDTRRGGGFLERGVAAAAAAAASGANAAAGAGGLVGDGTAGVSASASAVTREETGGGDVGTKRRLPPPAAHPPPKRVAVSATRQFRPGRGPHEAASLASDKGGSAPASALAGRKGGALLAGAAAPAATSLLNKFSAVDGGGPVGDGCGDHGPEAAGVVRSSEALRRSAVAAPDDLFDAAVLVEGRGNGAESGELGREELLPHTCLLRADSRTFLDDRSFPAGCGKDAVLSLLGGGGIGEVCPADGNLGVLEVATDGGCSSTLPRRDMEITPPCCGTIDGAVQDYELEEGEIPPEVEVQQVQVPTTTVALHEPSASRHGASVREISAVESSTMQSSDEKTCGSTLLCGEKGSSCSVADNIEVTTKYISSSHNVVSASFPEDWSKQNLMGKTVFHNAVMNMESSDVVAGVCGDDTTMKSVTLNGSTPCRHRASVSEIGAVKASAMQAKVSNEKIGGNVLHCGEKTSSCLVTKDAEVTNKSIGISCDPVAESLAKDSSKQNLMVSKSDIAAAVPGDGITMRSKVRFTPRKVVKPVKMIQDTDGFTTNRIQQAPMFSGKLPVTQEKDTTATRGFFGPRKKVKVKVQSHHRMKIASACALGSDGKLDDEVASNLEDDDILKALIVNEGSLELFLNSSPGLPSTRCQQQYGSLNADARSNFKKLCRRFEFVCRALVQAVEQQSLKIKRIDLEADKVIKKLPGFTKPDPIVGQVPGVEVGDEFLYRVQLAIVGLHRAPQGGIDTTTYRNGERIAISIVASGGYPDELSCSGELIYTGSGGKPTRSKKYNEDQKLESGNLALKNCIKTKTPVRVIYGFKVQNAEGGSHSRAKKVSTFTYDGLYHVVDFWIDGQPGSKMFKYKLRKIPGQPELPMHIAKEMRKSKTRPGLCMVDLSQGEEETPICVINTVDDVQPAPFRYTTAIKYPIGLTKTHHHGCDCMNGCSDTATCACAVKNGGEIPFNLNGAIVNEKHVIFECGPSCKCPPSCQNRVSQHGMKIPLEVFRTTKRGWGVRSLRSISSGSFICEYVGELLYGKEADKKRNNDYLFDIGLDSCFQAMEDVGFTLDAAEYGNIGRFINHSCSPNLYTQNVLWDHDDKRMPHIMLFAAQTIPPLQELTYNYNYEIDHVEDENGRIESKVCQCGSPQCSGRLY</sequence>
<evidence type="ECO:0000259" key="12">
    <source>
        <dbReference type="PROSITE" id="PS50868"/>
    </source>
</evidence>
<dbReference type="InterPro" id="IPR051357">
    <property type="entry name" value="H3K9_HMTase_SUVAR3-9"/>
</dbReference>
<evidence type="ECO:0000259" key="11">
    <source>
        <dbReference type="PROSITE" id="PS50867"/>
    </source>
</evidence>
<dbReference type="SMART" id="SM00468">
    <property type="entry name" value="PreSET"/>
    <property type="match status" value="1"/>
</dbReference>
<dbReference type="PANTHER" id="PTHR45660:SF11">
    <property type="entry name" value="OS08G0400200 PROTEIN"/>
    <property type="match status" value="1"/>
</dbReference>
<dbReference type="Gene3D" id="2.30.280.10">
    <property type="entry name" value="SRA-YDG"/>
    <property type="match status" value="1"/>
</dbReference>
<reference evidence="14 15" key="1">
    <citation type="submission" date="2024-02" db="EMBL/GenBank/DDBJ databases">
        <title>High-quality chromosome-scale genome assembly of Pensacola bahiagrass (Paspalum notatum Flugge var. saurae).</title>
        <authorList>
            <person name="Vega J.M."/>
            <person name="Podio M."/>
            <person name="Orjuela J."/>
            <person name="Siena L.A."/>
            <person name="Pessino S.C."/>
            <person name="Combes M.C."/>
            <person name="Mariac C."/>
            <person name="Albertini E."/>
            <person name="Pupilli F."/>
            <person name="Ortiz J.P.A."/>
            <person name="Leblanc O."/>
        </authorList>
    </citation>
    <scope>NUCLEOTIDE SEQUENCE [LARGE SCALE GENOMIC DNA]</scope>
    <source>
        <strain evidence="14">R1</strain>
        <tissue evidence="14">Leaf</tissue>
    </source>
</reference>
<evidence type="ECO:0000256" key="1">
    <source>
        <dbReference type="ARBA" id="ARBA00004286"/>
    </source>
</evidence>
<dbReference type="PROSITE" id="PS51575">
    <property type="entry name" value="SAM_MT43_SUVAR39_2"/>
    <property type="match status" value="1"/>
</dbReference>
<accession>A0AAQ3XBR6</accession>
<dbReference type="GO" id="GO:0042054">
    <property type="term" value="F:histone methyltransferase activity"/>
    <property type="evidence" value="ECO:0007669"/>
    <property type="project" value="InterPro"/>
</dbReference>